<dbReference type="EMBL" id="QUMU01000009">
    <property type="protein sequence ID" value="REG27794.1"/>
    <property type="molecule type" value="Genomic_DNA"/>
</dbReference>
<evidence type="ECO:0000259" key="1">
    <source>
        <dbReference type="Pfam" id="PF07791"/>
    </source>
</evidence>
<evidence type="ECO:0000313" key="4">
    <source>
        <dbReference type="Proteomes" id="UP000035579"/>
    </source>
</evidence>
<name>A0AAC8Q3E8_9BACT</name>
<dbReference type="Pfam" id="PF07791">
    <property type="entry name" value="Imm11"/>
    <property type="match status" value="1"/>
</dbReference>
<evidence type="ECO:0000313" key="2">
    <source>
        <dbReference type="EMBL" id="AKI99675.1"/>
    </source>
</evidence>
<keyword evidence="5" id="KW-1185">Reference proteome</keyword>
<evidence type="ECO:0000313" key="5">
    <source>
        <dbReference type="Proteomes" id="UP000256345"/>
    </source>
</evidence>
<dbReference type="InterPro" id="IPR012433">
    <property type="entry name" value="Imm11"/>
</dbReference>
<dbReference type="Proteomes" id="UP000256345">
    <property type="component" value="Unassembled WGS sequence"/>
</dbReference>
<dbReference type="AlphaFoldDB" id="A0AAC8Q3E8"/>
<feature type="domain" description="Immunity MXAN-0049 protein" evidence="1">
    <location>
        <begin position="11"/>
        <end position="132"/>
    </location>
</feature>
<reference evidence="2 4" key="1">
    <citation type="submission" date="2015-05" db="EMBL/GenBank/DDBJ databases">
        <title>Genome assembly of Archangium gephyra DSM 2261.</title>
        <authorList>
            <person name="Sharma G."/>
            <person name="Subramanian S."/>
        </authorList>
    </citation>
    <scope>NUCLEOTIDE SEQUENCE [LARGE SCALE GENOMIC DNA]</scope>
    <source>
        <strain evidence="2 4">DSM 2261</strain>
    </source>
</reference>
<dbReference type="EMBL" id="CP011509">
    <property type="protein sequence ID" value="AKI99675.1"/>
    <property type="molecule type" value="Genomic_DNA"/>
</dbReference>
<accession>A0AAC8Q3E8</accession>
<gene>
    <name evidence="2" type="ORF">AA314_01302</name>
    <name evidence="3" type="ORF">ATI61_109131</name>
</gene>
<dbReference type="Proteomes" id="UP000035579">
    <property type="component" value="Chromosome"/>
</dbReference>
<evidence type="ECO:0000313" key="3">
    <source>
        <dbReference type="EMBL" id="REG27794.1"/>
    </source>
</evidence>
<reference evidence="3 5" key="2">
    <citation type="submission" date="2018-08" db="EMBL/GenBank/DDBJ databases">
        <title>Genomic Encyclopedia of Archaeal and Bacterial Type Strains, Phase II (KMG-II): from individual species to whole genera.</title>
        <authorList>
            <person name="Goeker M."/>
        </authorList>
    </citation>
    <scope>NUCLEOTIDE SEQUENCE [LARGE SCALE GENOMIC DNA]</scope>
    <source>
        <strain evidence="3 5">DSM 2261</strain>
    </source>
</reference>
<protein>
    <recommendedName>
        <fullName evidence="1">Immunity MXAN-0049 protein domain-containing protein</fullName>
    </recommendedName>
</protein>
<sequence>MALEFSWAAVSIPVVHERFVSLFERLGVKDVQFIPAQVEGYAGPFFILNTLCTLRCIDDARCEEVQYFKPEDEQPEKVGEYKFIAGLRIDPTKVEGTRIFRPWGWTGSLIISEDLKQALEAERITGTRFIEV</sequence>
<organism evidence="2 4">
    <name type="scientific">Archangium gephyra</name>
    <dbReference type="NCBI Taxonomy" id="48"/>
    <lineage>
        <taxon>Bacteria</taxon>
        <taxon>Pseudomonadati</taxon>
        <taxon>Myxococcota</taxon>
        <taxon>Myxococcia</taxon>
        <taxon>Myxococcales</taxon>
        <taxon>Cystobacterineae</taxon>
        <taxon>Archangiaceae</taxon>
        <taxon>Archangium</taxon>
    </lineage>
</organism>
<dbReference type="KEGG" id="age:AA314_01302"/>
<proteinExistence type="predicted"/>